<dbReference type="PANTHER" id="PTHR45339:SF1">
    <property type="entry name" value="HYBRID SIGNAL TRANSDUCTION HISTIDINE KINASE J"/>
    <property type="match status" value="1"/>
</dbReference>
<feature type="modified residue" description="4-aspartylphosphate" evidence="5">
    <location>
        <position position="279"/>
    </location>
</feature>
<feature type="domain" description="Response regulatory" evidence="7">
    <location>
        <begin position="230"/>
        <end position="347"/>
    </location>
</feature>
<dbReference type="PROSITE" id="PS50112">
    <property type="entry name" value="PAS"/>
    <property type="match status" value="1"/>
</dbReference>
<gene>
    <name evidence="10" type="ORF">SAMN05444002_0577</name>
</gene>
<evidence type="ECO:0000256" key="3">
    <source>
        <dbReference type="ARBA" id="ARBA00022553"/>
    </source>
</evidence>
<dbReference type="InterPro" id="IPR003661">
    <property type="entry name" value="HisK_dim/P_dom"/>
</dbReference>
<evidence type="ECO:0000259" key="8">
    <source>
        <dbReference type="PROSITE" id="PS50112"/>
    </source>
</evidence>
<keyword evidence="3 5" id="KW-0597">Phosphoprotein</keyword>
<evidence type="ECO:0000259" key="9">
    <source>
        <dbReference type="PROSITE" id="PS50113"/>
    </source>
</evidence>
<feature type="compositionally biased region" description="Low complexity" evidence="6">
    <location>
        <begin position="203"/>
        <end position="214"/>
    </location>
</feature>
<evidence type="ECO:0000313" key="10">
    <source>
        <dbReference type="EMBL" id="SIN80588.1"/>
    </source>
</evidence>
<evidence type="ECO:0000256" key="4">
    <source>
        <dbReference type="ARBA" id="ARBA00023012"/>
    </source>
</evidence>
<dbReference type="CDD" id="cd00130">
    <property type="entry name" value="PAS"/>
    <property type="match status" value="1"/>
</dbReference>
<sequence length="352" mass="37684">MLDHGFDALFLIEPLLLHSIDEHGTLLNVSTAWARLLGYSREELIGRRSVDIMAPRSRAYALTHGLPMLYDRGHVSNISYEFLRADGRPIPVLLSSGAIRDASGRYVKSLTVITDDRRARYAERELDARAQRDHEGAGALRDLLEKLGHDTRTPLGAILGFAGLMEQGELESGQRARLAEVLKAAEALRGALDAALAAAEGGLAPRRRSSSPMPRQDDAPRRRLPLAPMRVLLAVADAAAQDHLRALLRAAGHEVIAVANGYEAIEALFAGPADLAVIDLDMPGLSGPATVSQIRNSGRSFRDVPVIACSGAANPPALSALRGQGMDGLLGPDCTPGTLEAEMRRALEGRSP</sequence>
<dbReference type="InterPro" id="IPR000014">
    <property type="entry name" value="PAS"/>
</dbReference>
<keyword evidence="4" id="KW-0902">Two-component regulatory system</keyword>
<dbReference type="SUPFAM" id="SSF47384">
    <property type="entry name" value="Homodimeric domain of signal transducing histidine kinase"/>
    <property type="match status" value="1"/>
</dbReference>
<evidence type="ECO:0000259" key="7">
    <source>
        <dbReference type="PROSITE" id="PS50110"/>
    </source>
</evidence>
<dbReference type="Pfam" id="PF13426">
    <property type="entry name" value="PAS_9"/>
    <property type="match status" value="1"/>
</dbReference>
<dbReference type="InterPro" id="IPR001789">
    <property type="entry name" value="Sig_transdc_resp-reg_receiver"/>
</dbReference>
<dbReference type="Gene3D" id="3.30.450.20">
    <property type="entry name" value="PAS domain"/>
    <property type="match status" value="1"/>
</dbReference>
<keyword evidence="11" id="KW-1185">Reference proteome</keyword>
<dbReference type="SMART" id="SM00388">
    <property type="entry name" value="HisKA"/>
    <property type="match status" value="1"/>
</dbReference>
<reference evidence="11" key="1">
    <citation type="submission" date="2016-11" db="EMBL/GenBank/DDBJ databases">
        <authorList>
            <person name="Varghese N."/>
            <person name="Submissions S."/>
        </authorList>
    </citation>
    <scope>NUCLEOTIDE SEQUENCE [LARGE SCALE GENOMIC DNA]</scope>
    <source>
        <strain evidence="11">DSM 29440</strain>
    </source>
</reference>
<dbReference type="STRING" id="1217970.SAMN05444002_0577"/>
<dbReference type="InterPro" id="IPR035965">
    <property type="entry name" value="PAS-like_dom_sf"/>
</dbReference>
<evidence type="ECO:0000256" key="2">
    <source>
        <dbReference type="ARBA" id="ARBA00012438"/>
    </source>
</evidence>
<dbReference type="EMBL" id="FSRL01000001">
    <property type="protein sequence ID" value="SIN80588.1"/>
    <property type="molecule type" value="Genomic_DNA"/>
</dbReference>
<dbReference type="InterPro" id="IPR011006">
    <property type="entry name" value="CheY-like_superfamily"/>
</dbReference>
<dbReference type="CDD" id="cd00082">
    <property type="entry name" value="HisKA"/>
    <property type="match status" value="1"/>
</dbReference>
<dbReference type="EC" id="2.7.13.3" evidence="2"/>
<dbReference type="SMART" id="SM00448">
    <property type="entry name" value="REC"/>
    <property type="match status" value="1"/>
</dbReference>
<evidence type="ECO:0000313" key="11">
    <source>
        <dbReference type="Proteomes" id="UP000184932"/>
    </source>
</evidence>
<feature type="domain" description="PAC" evidence="9">
    <location>
        <begin position="76"/>
        <end position="128"/>
    </location>
</feature>
<evidence type="ECO:0000256" key="6">
    <source>
        <dbReference type="SAM" id="MobiDB-lite"/>
    </source>
</evidence>
<dbReference type="NCBIfam" id="TIGR00229">
    <property type="entry name" value="sensory_box"/>
    <property type="match status" value="1"/>
</dbReference>
<dbReference type="AlphaFoldDB" id="A0A1N6EC21"/>
<name>A0A1N6EC21_9RHOB</name>
<dbReference type="Pfam" id="PF00072">
    <property type="entry name" value="Response_reg"/>
    <property type="match status" value="1"/>
</dbReference>
<comment type="catalytic activity">
    <reaction evidence="1">
        <text>ATP + protein L-histidine = ADP + protein N-phospho-L-histidine.</text>
        <dbReference type="EC" id="2.7.13.3"/>
    </reaction>
</comment>
<dbReference type="Gene3D" id="1.10.287.130">
    <property type="match status" value="1"/>
</dbReference>
<dbReference type="Proteomes" id="UP000184932">
    <property type="component" value="Unassembled WGS sequence"/>
</dbReference>
<dbReference type="InterPro" id="IPR036097">
    <property type="entry name" value="HisK_dim/P_sf"/>
</dbReference>
<dbReference type="InterPro" id="IPR000700">
    <property type="entry name" value="PAS-assoc_C"/>
</dbReference>
<dbReference type="PROSITE" id="PS50110">
    <property type="entry name" value="RESPONSE_REGULATORY"/>
    <property type="match status" value="1"/>
</dbReference>
<dbReference type="SUPFAM" id="SSF52172">
    <property type="entry name" value="CheY-like"/>
    <property type="match status" value="1"/>
</dbReference>
<feature type="region of interest" description="Disordered" evidence="6">
    <location>
        <begin position="203"/>
        <end position="222"/>
    </location>
</feature>
<protein>
    <recommendedName>
        <fullName evidence="2">histidine kinase</fullName>
        <ecNumber evidence="2">2.7.13.3</ecNumber>
    </recommendedName>
</protein>
<dbReference type="SUPFAM" id="SSF55785">
    <property type="entry name" value="PYP-like sensor domain (PAS domain)"/>
    <property type="match status" value="1"/>
</dbReference>
<evidence type="ECO:0000256" key="5">
    <source>
        <dbReference type="PROSITE-ProRule" id="PRU00169"/>
    </source>
</evidence>
<dbReference type="Gene3D" id="3.40.50.2300">
    <property type="match status" value="1"/>
</dbReference>
<dbReference type="CDD" id="cd17546">
    <property type="entry name" value="REC_hyHK_CKI1_RcsC-like"/>
    <property type="match status" value="1"/>
</dbReference>
<dbReference type="PROSITE" id="PS50113">
    <property type="entry name" value="PAC"/>
    <property type="match status" value="1"/>
</dbReference>
<accession>A0A1N6EC21</accession>
<proteinExistence type="predicted"/>
<evidence type="ECO:0000256" key="1">
    <source>
        <dbReference type="ARBA" id="ARBA00000085"/>
    </source>
</evidence>
<dbReference type="PANTHER" id="PTHR45339">
    <property type="entry name" value="HYBRID SIGNAL TRANSDUCTION HISTIDINE KINASE J"/>
    <property type="match status" value="1"/>
</dbReference>
<dbReference type="GO" id="GO:0000155">
    <property type="term" value="F:phosphorelay sensor kinase activity"/>
    <property type="evidence" value="ECO:0007669"/>
    <property type="project" value="InterPro"/>
</dbReference>
<feature type="domain" description="PAS" evidence="8">
    <location>
        <begin position="20"/>
        <end position="58"/>
    </location>
</feature>
<organism evidence="10 11">
    <name type="scientific">Vannielia litorea</name>
    <dbReference type="NCBI Taxonomy" id="1217970"/>
    <lineage>
        <taxon>Bacteria</taxon>
        <taxon>Pseudomonadati</taxon>
        <taxon>Pseudomonadota</taxon>
        <taxon>Alphaproteobacteria</taxon>
        <taxon>Rhodobacterales</taxon>
        <taxon>Paracoccaceae</taxon>
        <taxon>Vannielia</taxon>
    </lineage>
</organism>